<organism evidence="2 3">
    <name type="scientific">Acetivibrio clariflavus (strain DSM 19732 / NBRC 101661 / EBR45)</name>
    <name type="common">Clostridium clariflavum</name>
    <dbReference type="NCBI Taxonomy" id="720554"/>
    <lineage>
        <taxon>Bacteria</taxon>
        <taxon>Bacillati</taxon>
        <taxon>Bacillota</taxon>
        <taxon>Clostridia</taxon>
        <taxon>Eubacteriales</taxon>
        <taxon>Oscillospiraceae</taxon>
        <taxon>Acetivibrio</taxon>
    </lineage>
</organism>
<dbReference type="Proteomes" id="UP000005435">
    <property type="component" value="Chromosome"/>
</dbReference>
<name>G8LZE1_ACECE</name>
<proteinExistence type="predicted"/>
<dbReference type="KEGG" id="ccl:Clocl_0046"/>
<dbReference type="OrthoDB" id="2079210at2"/>
<keyword evidence="1" id="KW-0812">Transmembrane</keyword>
<reference evidence="2 3" key="2">
    <citation type="journal article" date="2012" name="Stand. Genomic Sci.">
        <title>Complete Genome Sequence of Clostridium clariflavum DSM 19732.</title>
        <authorList>
            <person name="Izquierdo J.A."/>
            <person name="Goodwin L."/>
            <person name="Davenport K.W."/>
            <person name="Teshima H."/>
            <person name="Bruce D."/>
            <person name="Detter C."/>
            <person name="Tapia R."/>
            <person name="Han S."/>
            <person name="Land M."/>
            <person name="Hauser L."/>
            <person name="Jeffries C.D."/>
            <person name="Han J."/>
            <person name="Pitluck S."/>
            <person name="Nolan M."/>
            <person name="Chen A."/>
            <person name="Huntemann M."/>
            <person name="Mavromatis K."/>
            <person name="Mikhailova N."/>
            <person name="Liolios K."/>
            <person name="Woyke T."/>
            <person name="Lynd L.R."/>
        </authorList>
    </citation>
    <scope>NUCLEOTIDE SEQUENCE [LARGE SCALE GENOMIC DNA]</scope>
    <source>
        <strain evidence="3">DSM 19732 / NBRC 101661 / EBR45</strain>
    </source>
</reference>
<evidence type="ECO:0000313" key="2">
    <source>
        <dbReference type="EMBL" id="AEV66804.1"/>
    </source>
</evidence>
<keyword evidence="1" id="KW-0472">Membrane</keyword>
<dbReference type="eggNOG" id="COG0457">
    <property type="taxonomic scope" value="Bacteria"/>
</dbReference>
<dbReference type="STRING" id="720554.Clocl_0046"/>
<protein>
    <recommendedName>
        <fullName evidence="4">Oxygen tolerance</fullName>
    </recommendedName>
</protein>
<accession>G8LZE1</accession>
<evidence type="ECO:0000313" key="3">
    <source>
        <dbReference type="Proteomes" id="UP000005435"/>
    </source>
</evidence>
<gene>
    <name evidence="2" type="ordered locus">Clocl_0046</name>
</gene>
<sequence length="551" mass="62763" precursor="true">MTGRKYKSIFLLLIIFAFILAPSIRILAKDPQFLLNIDSSKLQKGQSTRLTLSMVNARGAKLSQIIGLENFDVLSTNQSTSTQIINGDMTYENSIIYVIMPKNIGQFTLEGIVEYNGNTYKTNQLNINVSEAEDLPQENISDLFVKTVLSDSEVYLGQKSVLTYVLYSRYNIEGCRFMDNIEIDGFMINDVTEDKLKGEYVYLEGKKYAKYEVKKTYLTPIKPGTFTIPEYNLQVNISTRISIFSDTEYLKTDAKQLTVKPLPENKPADFSGLVGELNLQSEYSRLEVPYGDSLTLKVTASGSCDLSVLDKITKNGINGFTVYETEKNMEEGINDNKYWSKKEYEIILVPEKSGEIKIDPIYISYFDTKSGTYKQAEIPGTTITVTGNAPQSQMQVQNNTAPTIAEKVVIDRISYIPKDEGYLILKLKKSHIIITFILFAILAIFIVLSVLLTKYFNHRDKRLSEMYKQIGRSKDKNEFYDILNNMIKYRFNLSIKASPKDLIKTELAKYNLSDPVIEIIDYIENGKNNTIEANSYLKGKMKELYKKIIKI</sequence>
<dbReference type="PANTHER" id="PTHR40940">
    <property type="entry name" value="PROTEIN BATD-RELATED"/>
    <property type="match status" value="1"/>
</dbReference>
<dbReference type="RefSeq" id="WP_014253442.1">
    <property type="nucleotide sequence ID" value="NC_016627.1"/>
</dbReference>
<dbReference type="HOGENOM" id="CLU_016843_0_0_9"/>
<dbReference type="EMBL" id="CP003065">
    <property type="protein sequence ID" value="AEV66804.1"/>
    <property type="molecule type" value="Genomic_DNA"/>
</dbReference>
<evidence type="ECO:0000256" key="1">
    <source>
        <dbReference type="SAM" id="Phobius"/>
    </source>
</evidence>
<reference evidence="3" key="1">
    <citation type="submission" date="2011-12" db="EMBL/GenBank/DDBJ databases">
        <title>Complete sequence of Clostridium clariflavum DSM 19732.</title>
        <authorList>
            <consortium name="US DOE Joint Genome Institute"/>
            <person name="Lucas S."/>
            <person name="Han J."/>
            <person name="Lapidus A."/>
            <person name="Cheng J.-F."/>
            <person name="Goodwin L."/>
            <person name="Pitluck S."/>
            <person name="Peters L."/>
            <person name="Teshima H."/>
            <person name="Detter J.C."/>
            <person name="Han C."/>
            <person name="Tapia R."/>
            <person name="Land M."/>
            <person name="Hauser L."/>
            <person name="Kyrpides N."/>
            <person name="Ivanova N."/>
            <person name="Pagani I."/>
            <person name="Kitzmiller T."/>
            <person name="Lynd L."/>
            <person name="Izquierdo J."/>
            <person name="Woyke T."/>
        </authorList>
    </citation>
    <scope>NUCLEOTIDE SEQUENCE [LARGE SCALE GENOMIC DNA]</scope>
    <source>
        <strain evidence="3">DSM 19732 / NBRC 101661 / EBR45</strain>
    </source>
</reference>
<keyword evidence="1" id="KW-1133">Transmembrane helix</keyword>
<dbReference type="AlphaFoldDB" id="G8LZE1"/>
<dbReference type="Pfam" id="PF13584">
    <property type="entry name" value="BatD"/>
    <property type="match status" value="2"/>
</dbReference>
<keyword evidence="3" id="KW-1185">Reference proteome</keyword>
<evidence type="ECO:0008006" key="4">
    <source>
        <dbReference type="Google" id="ProtNLM"/>
    </source>
</evidence>
<feature type="transmembrane region" description="Helical" evidence="1">
    <location>
        <begin position="432"/>
        <end position="452"/>
    </location>
</feature>
<dbReference type="PANTHER" id="PTHR40940:SF2">
    <property type="entry name" value="BATD"/>
    <property type="match status" value="1"/>
</dbReference>
<dbReference type="InterPro" id="IPR025738">
    <property type="entry name" value="BatD"/>
</dbReference>